<keyword evidence="1" id="KW-0732">Signal</keyword>
<dbReference type="InterPro" id="IPR050570">
    <property type="entry name" value="Cell_wall_metabolism_enzyme"/>
</dbReference>
<dbReference type="PANTHER" id="PTHR21666">
    <property type="entry name" value="PEPTIDASE-RELATED"/>
    <property type="match status" value="1"/>
</dbReference>
<evidence type="ECO:0000259" key="3">
    <source>
        <dbReference type="Pfam" id="PF01551"/>
    </source>
</evidence>
<name>A0ABR9I344_9PSEU</name>
<feature type="region of interest" description="Disordered" evidence="2">
    <location>
        <begin position="44"/>
        <end position="78"/>
    </location>
</feature>
<evidence type="ECO:0000256" key="1">
    <source>
        <dbReference type="ARBA" id="ARBA00022729"/>
    </source>
</evidence>
<evidence type="ECO:0000256" key="2">
    <source>
        <dbReference type="SAM" id="MobiDB-lite"/>
    </source>
</evidence>
<dbReference type="Gene3D" id="2.70.70.10">
    <property type="entry name" value="Glucose Permease (Domain IIA)"/>
    <property type="match status" value="1"/>
</dbReference>
<keyword evidence="5" id="KW-1185">Reference proteome</keyword>
<protein>
    <submittedName>
        <fullName evidence="4">Murein DD-endopeptidase MepM/ murein hydrolase activator NlpD</fullName>
    </submittedName>
</protein>
<evidence type="ECO:0000313" key="4">
    <source>
        <dbReference type="EMBL" id="MBE1497606.1"/>
    </source>
</evidence>
<sequence length="250" mass="25701">MRSRRWPPGWFGVVFVLVVAVCVGLGGGVGTAMAPARDPVYERPGTAVASPAAGSAGLGTGGEAEVDPGPPPTSPLFLPAPPAGQWPPPLPASPIGLGPELFRTAARDDRQPRLSWPLSPVPVVTKYFDAPETPYGAGHRGVDLAAVPGQEVLAADAGVVVFVGPVGGRTVMSVDHDGGLRTTYEPVVPKVAVGEQVYRGQVLGTVLAGHPGCLVAACLHWGVRRGDEYVDPLALTGEVGEYRLKAWGGG</sequence>
<dbReference type="CDD" id="cd12797">
    <property type="entry name" value="M23_peptidase"/>
    <property type="match status" value="1"/>
</dbReference>
<dbReference type="GO" id="GO:0016787">
    <property type="term" value="F:hydrolase activity"/>
    <property type="evidence" value="ECO:0007669"/>
    <property type="project" value="UniProtKB-KW"/>
</dbReference>
<dbReference type="InterPro" id="IPR016047">
    <property type="entry name" value="M23ase_b-sheet_dom"/>
</dbReference>
<dbReference type="InterPro" id="IPR011055">
    <property type="entry name" value="Dup_hybrid_motif"/>
</dbReference>
<feature type="compositionally biased region" description="Pro residues" evidence="2">
    <location>
        <begin position="68"/>
        <end position="78"/>
    </location>
</feature>
<proteinExistence type="predicted"/>
<dbReference type="EMBL" id="JADBEG010000001">
    <property type="protein sequence ID" value="MBE1497606.1"/>
    <property type="molecule type" value="Genomic_DNA"/>
</dbReference>
<evidence type="ECO:0000313" key="5">
    <source>
        <dbReference type="Proteomes" id="UP000631670"/>
    </source>
</evidence>
<dbReference type="Proteomes" id="UP000631670">
    <property type="component" value="Unassembled WGS sequence"/>
</dbReference>
<comment type="caution">
    <text evidence="4">The sequence shown here is derived from an EMBL/GenBank/DDBJ whole genome shotgun (WGS) entry which is preliminary data.</text>
</comment>
<dbReference type="PANTHER" id="PTHR21666:SF289">
    <property type="entry name" value="L-ALA--D-GLU ENDOPEPTIDASE"/>
    <property type="match status" value="1"/>
</dbReference>
<accession>A0ABR9I344</accession>
<gene>
    <name evidence="4" type="ORF">H4696_004706</name>
</gene>
<reference evidence="4 5" key="1">
    <citation type="submission" date="2020-10" db="EMBL/GenBank/DDBJ databases">
        <title>Sequencing the genomes of 1000 actinobacteria strains.</title>
        <authorList>
            <person name="Klenk H.-P."/>
        </authorList>
    </citation>
    <scope>NUCLEOTIDE SEQUENCE [LARGE SCALE GENOMIC DNA]</scope>
    <source>
        <strain evidence="4 5">DSM 44653</strain>
    </source>
</reference>
<keyword evidence="4" id="KW-0378">Hydrolase</keyword>
<dbReference type="SUPFAM" id="SSF51261">
    <property type="entry name" value="Duplicated hybrid motif"/>
    <property type="match status" value="1"/>
</dbReference>
<feature type="domain" description="M23ase beta-sheet core" evidence="3">
    <location>
        <begin position="138"/>
        <end position="232"/>
    </location>
</feature>
<organism evidence="4 5">
    <name type="scientific">Amycolatopsis lexingtonensis</name>
    <dbReference type="NCBI Taxonomy" id="218822"/>
    <lineage>
        <taxon>Bacteria</taxon>
        <taxon>Bacillati</taxon>
        <taxon>Actinomycetota</taxon>
        <taxon>Actinomycetes</taxon>
        <taxon>Pseudonocardiales</taxon>
        <taxon>Pseudonocardiaceae</taxon>
        <taxon>Amycolatopsis</taxon>
    </lineage>
</organism>
<dbReference type="Pfam" id="PF01551">
    <property type="entry name" value="Peptidase_M23"/>
    <property type="match status" value="1"/>
</dbReference>